<name>A0A0A9ABC5_ARUDO</name>
<reference evidence="2" key="2">
    <citation type="journal article" date="2015" name="Data Brief">
        <title>Shoot transcriptome of the giant reed, Arundo donax.</title>
        <authorList>
            <person name="Barrero R.A."/>
            <person name="Guerrero F.D."/>
            <person name="Moolhuijzen P."/>
            <person name="Goolsby J.A."/>
            <person name="Tidwell J."/>
            <person name="Bellgard S.E."/>
            <person name="Bellgard M.I."/>
        </authorList>
    </citation>
    <scope>NUCLEOTIDE SEQUENCE</scope>
    <source>
        <tissue evidence="2">Shoot tissue taken approximately 20 cm above the soil surface</tissue>
    </source>
</reference>
<proteinExistence type="predicted"/>
<evidence type="ECO:0000313" key="2">
    <source>
        <dbReference type="EMBL" id="JAD44357.1"/>
    </source>
</evidence>
<sequence length="53" mass="5001">MARSGASAATRSDPAGAKYLATNASSSVREGAVRGSAAAAAPWSASAASGMST</sequence>
<dbReference type="EMBL" id="GBRH01253538">
    <property type="protein sequence ID" value="JAD44357.1"/>
    <property type="molecule type" value="Transcribed_RNA"/>
</dbReference>
<accession>A0A0A9ABC5</accession>
<organism evidence="2">
    <name type="scientific">Arundo donax</name>
    <name type="common">Giant reed</name>
    <name type="synonym">Donax arundinaceus</name>
    <dbReference type="NCBI Taxonomy" id="35708"/>
    <lineage>
        <taxon>Eukaryota</taxon>
        <taxon>Viridiplantae</taxon>
        <taxon>Streptophyta</taxon>
        <taxon>Embryophyta</taxon>
        <taxon>Tracheophyta</taxon>
        <taxon>Spermatophyta</taxon>
        <taxon>Magnoliopsida</taxon>
        <taxon>Liliopsida</taxon>
        <taxon>Poales</taxon>
        <taxon>Poaceae</taxon>
        <taxon>PACMAD clade</taxon>
        <taxon>Arundinoideae</taxon>
        <taxon>Arundineae</taxon>
        <taxon>Arundo</taxon>
    </lineage>
</organism>
<feature type="region of interest" description="Disordered" evidence="1">
    <location>
        <begin position="31"/>
        <end position="53"/>
    </location>
</feature>
<evidence type="ECO:0000256" key="1">
    <source>
        <dbReference type="SAM" id="MobiDB-lite"/>
    </source>
</evidence>
<dbReference type="AlphaFoldDB" id="A0A0A9ABC5"/>
<feature type="compositionally biased region" description="Low complexity" evidence="1">
    <location>
        <begin position="36"/>
        <end position="53"/>
    </location>
</feature>
<protein>
    <submittedName>
        <fullName evidence="2">Uncharacterized protein</fullName>
    </submittedName>
</protein>
<reference evidence="2" key="1">
    <citation type="submission" date="2014-09" db="EMBL/GenBank/DDBJ databases">
        <authorList>
            <person name="Magalhaes I.L.F."/>
            <person name="Oliveira U."/>
            <person name="Santos F.R."/>
            <person name="Vidigal T.H.D.A."/>
            <person name="Brescovit A.D."/>
            <person name="Santos A.J."/>
        </authorList>
    </citation>
    <scope>NUCLEOTIDE SEQUENCE</scope>
    <source>
        <tissue evidence="2">Shoot tissue taken approximately 20 cm above the soil surface</tissue>
    </source>
</reference>